<dbReference type="EMBL" id="FR845719">
    <property type="protein sequence ID" value="CCA58286.1"/>
    <property type="molecule type" value="Genomic_DNA"/>
</dbReference>
<evidence type="ECO:0000256" key="3">
    <source>
        <dbReference type="SAM" id="MobiDB-lite"/>
    </source>
</evidence>
<evidence type="ECO:0000259" key="4">
    <source>
        <dbReference type="PROSITE" id="PS50160"/>
    </source>
</evidence>
<dbReference type="KEGG" id="sve:SVEN_5000"/>
<dbReference type="Gene3D" id="3.30.1490.70">
    <property type="match status" value="1"/>
</dbReference>
<sequence>MSRAPDGIRGDHGAGAGAGAGVGAGVGSWGPSGAAGAGGPEGGGGAGPARNGGPGRASAAPAASARGPEGGSGDPADGPGPARDPGRAGRGPAAGRGGLVVHPPVGVMRPRAADELPPQAAPPRELQYSLKLDGFRALAFVLDDGKVVLQSRSRRDLAPEFPGIAAHLADQLPPGVVLDGELCAYRDGRLSFTDLLRSPADRARAGVPVSYIAFDLLAVPGRDVRGLPLRTRWELLGAALSEAEPPLQRVLATLDEETARGWFRDLQDAGVEGIVAKTLSSTYRAGSTWAWRKIRHTDTSDGLLLGVVGPPGRPRSLLVRLADGRTVPTAPRLTPAQSREVGALAGDRAGPLVQDPEHGPVRWVDPPLPVELRQLAVRQRQDYATFIRVRSEG</sequence>
<dbReference type="SUPFAM" id="SSF56091">
    <property type="entry name" value="DNA ligase/mRNA capping enzyme, catalytic domain"/>
    <property type="match status" value="1"/>
</dbReference>
<evidence type="ECO:0000256" key="2">
    <source>
        <dbReference type="ARBA" id="ARBA00022598"/>
    </source>
</evidence>
<dbReference type="PATRIC" id="fig|953739.5.peg.135"/>
<reference evidence="5 6" key="1">
    <citation type="journal article" date="2011" name="BMC Genomics">
        <title>Genome-wide analysis of the role of GlnR in Streptomyces venezuelae provides new insights into global nitrogen regulation in actinomycetes.</title>
        <authorList>
            <person name="Pullan S.T."/>
            <person name="Bibb M.J."/>
            <person name="Merrick M."/>
        </authorList>
    </citation>
    <scope>NUCLEOTIDE SEQUENCE [LARGE SCALE GENOMIC DNA]</scope>
    <source>
        <strain evidence="6">ATCC 10712 / CBS 650.69 / DSM 40230 / JCM 4526 / NBRC 13096 / PD 04745</strain>
    </source>
</reference>
<dbReference type="PANTHER" id="PTHR45674:SF4">
    <property type="entry name" value="DNA LIGASE 1"/>
    <property type="match status" value="1"/>
</dbReference>
<feature type="compositionally biased region" description="Gly residues" evidence="3">
    <location>
        <begin position="88"/>
        <end position="98"/>
    </location>
</feature>
<dbReference type="GO" id="GO:0003910">
    <property type="term" value="F:DNA ligase (ATP) activity"/>
    <property type="evidence" value="ECO:0007669"/>
    <property type="project" value="InterPro"/>
</dbReference>
<feature type="compositionally biased region" description="Low complexity" evidence="3">
    <location>
        <begin position="74"/>
        <end position="83"/>
    </location>
</feature>
<dbReference type="eggNOG" id="COG1793">
    <property type="taxonomic scope" value="Bacteria"/>
</dbReference>
<accession>F2R3R4</accession>
<evidence type="ECO:0000256" key="1">
    <source>
        <dbReference type="ARBA" id="ARBA00007572"/>
    </source>
</evidence>
<dbReference type="PROSITE" id="PS50160">
    <property type="entry name" value="DNA_LIGASE_A3"/>
    <property type="match status" value="1"/>
</dbReference>
<dbReference type="Proteomes" id="UP000006854">
    <property type="component" value="Chromosome"/>
</dbReference>
<proteinExistence type="inferred from homology"/>
<feature type="compositionally biased region" description="Basic and acidic residues" evidence="3">
    <location>
        <begin position="1"/>
        <end position="12"/>
    </location>
</feature>
<dbReference type="GeneID" id="51865560"/>
<comment type="similarity">
    <text evidence="1">Belongs to the ATP-dependent DNA ligase family.</text>
</comment>
<dbReference type="InterPro" id="IPR050191">
    <property type="entry name" value="ATP-dep_DNA_ligase"/>
</dbReference>
<dbReference type="GO" id="GO:0005524">
    <property type="term" value="F:ATP binding"/>
    <property type="evidence" value="ECO:0007669"/>
    <property type="project" value="InterPro"/>
</dbReference>
<feature type="compositionally biased region" description="Gly residues" evidence="3">
    <location>
        <begin position="13"/>
        <end position="55"/>
    </location>
</feature>
<evidence type="ECO:0000313" key="5">
    <source>
        <dbReference type="EMBL" id="CCA58286.1"/>
    </source>
</evidence>
<dbReference type="HOGENOM" id="CLU_008325_4_1_11"/>
<dbReference type="PANTHER" id="PTHR45674">
    <property type="entry name" value="DNA LIGASE 1/3 FAMILY MEMBER"/>
    <property type="match status" value="1"/>
</dbReference>
<dbReference type="AlphaFoldDB" id="F2R3R4"/>
<dbReference type="Pfam" id="PF01068">
    <property type="entry name" value="DNA_ligase_A_M"/>
    <property type="match status" value="1"/>
</dbReference>
<dbReference type="InterPro" id="IPR012310">
    <property type="entry name" value="DNA_ligase_ATP-dep_cent"/>
</dbReference>
<dbReference type="GO" id="GO:0006281">
    <property type="term" value="P:DNA repair"/>
    <property type="evidence" value="ECO:0007669"/>
    <property type="project" value="InterPro"/>
</dbReference>
<evidence type="ECO:0000313" key="6">
    <source>
        <dbReference type="Proteomes" id="UP000006854"/>
    </source>
</evidence>
<name>F2R3R4_STRVP</name>
<feature type="domain" description="ATP-dependent DNA ligase family profile" evidence="4">
    <location>
        <begin position="202"/>
        <end position="295"/>
    </location>
</feature>
<keyword evidence="2" id="KW-0436">Ligase</keyword>
<dbReference type="RefSeq" id="WP_015036185.1">
    <property type="nucleotide sequence ID" value="NC_018750.1"/>
</dbReference>
<gene>
    <name evidence="5" type="ordered locus">SVEN_5000</name>
</gene>
<dbReference type="STRING" id="953739.SVEN_5000"/>
<protein>
    <recommendedName>
        <fullName evidence="4">ATP-dependent DNA ligase family profile domain-containing protein</fullName>
    </recommendedName>
</protein>
<feature type="region of interest" description="Disordered" evidence="3">
    <location>
        <begin position="1"/>
        <end position="105"/>
    </location>
</feature>
<keyword evidence="6" id="KW-1185">Reference proteome</keyword>
<dbReference type="Gene3D" id="3.30.470.30">
    <property type="entry name" value="DNA ligase/mRNA capping enzyme"/>
    <property type="match status" value="1"/>
</dbReference>
<organism evidence="5 6">
    <name type="scientific">Streptomyces venezuelae (strain ATCC 10712 / CBS 650.69 / DSM 40230 / JCM 4526 / NBRC 13096 / PD 04745)</name>
    <dbReference type="NCBI Taxonomy" id="953739"/>
    <lineage>
        <taxon>Bacteria</taxon>
        <taxon>Bacillati</taxon>
        <taxon>Actinomycetota</taxon>
        <taxon>Actinomycetes</taxon>
        <taxon>Kitasatosporales</taxon>
        <taxon>Streptomycetaceae</taxon>
        <taxon>Streptomyces</taxon>
    </lineage>
</organism>
<feature type="compositionally biased region" description="Low complexity" evidence="3">
    <location>
        <begin position="56"/>
        <end position="67"/>
    </location>
</feature>
<dbReference type="GO" id="GO:0006310">
    <property type="term" value="P:DNA recombination"/>
    <property type="evidence" value="ECO:0007669"/>
    <property type="project" value="InterPro"/>
</dbReference>